<protein>
    <submittedName>
        <fullName evidence="1">ORF-V2</fullName>
    </submittedName>
</protein>
<keyword evidence="2" id="KW-1185">Reference proteome</keyword>
<proteinExistence type="predicted"/>
<dbReference type="RefSeq" id="YP_008169854.1">
    <property type="nucleotide sequence ID" value="NC_021708.1"/>
</dbReference>
<accession>S6CQ08</accession>
<evidence type="ECO:0000313" key="2">
    <source>
        <dbReference type="Proteomes" id="UP000201515"/>
    </source>
</evidence>
<name>S6CQ08_9VIRU</name>
<dbReference type="EMBL" id="HE806451">
    <property type="protein sequence ID" value="CCH63355.1"/>
    <property type="molecule type" value="Genomic_DNA"/>
</dbReference>
<dbReference type="KEGG" id="vg:16079221"/>
<reference evidence="1 2" key="1">
    <citation type="journal article" date="2014" name="Virus Genes">
        <title>Circomics of Cuban geminiviruses reveals the first alpha-satellite DNA in the Caribbean.</title>
        <authorList>
            <person name="Jeske H."/>
            <person name="Kober S."/>
            <person name="Schafer B."/>
            <person name="Strohmeier S."/>
        </authorList>
    </citation>
    <scope>NUCLEOTIDE SEQUENCE [LARGE SCALE GENOMIC DNA]</scope>
    <source>
        <strain evidence="1">1_1</strain>
    </source>
</reference>
<sequence>MGFISNKPGDLHPAIEIIAERLTLASLGHGSSAYLRNRGARRGRRWNHFRKTQRNYDCPTLNSIVAAWRLGLIRSSLVWYSLYLTDHGSCWLRRYSTRAQMIELSYGCMALRVMKGKLPGQSLRFKLGGSTLEEEKEKTSSTHTLNTSAMLCSTSHAKWKTFCNTLC</sequence>
<organism evidence="1 2">
    <name type="scientific">Cuban alphasatellite 1</name>
    <dbReference type="NCBI Taxonomy" id="1188819"/>
    <lineage>
        <taxon>Viruses</taxon>
        <taxon>Viruses incertae sedis</taxon>
        <taxon>Alphasatellitidae</taxon>
        <taxon>Geminialphasatellitinae</taxon>
        <taxon>Clecrusatellite</taxon>
        <taxon>Clecrusatellite sidacubaense</taxon>
    </lineage>
</organism>
<dbReference type="GeneID" id="16079221"/>
<gene>
    <name evidence="1" type="primary">V2</name>
</gene>
<dbReference type="Proteomes" id="UP000201515">
    <property type="component" value="Segment DNA A"/>
</dbReference>
<evidence type="ECO:0000313" key="1">
    <source>
        <dbReference type="EMBL" id="CCH63355.1"/>
    </source>
</evidence>